<dbReference type="Proteomes" id="UP001208689">
    <property type="component" value="Chromosome"/>
</dbReference>
<evidence type="ECO:0000313" key="2">
    <source>
        <dbReference type="Proteomes" id="UP001208689"/>
    </source>
</evidence>
<gene>
    <name evidence="1" type="ORF">NEF87_004576</name>
</gene>
<dbReference type="EMBL" id="CP104013">
    <property type="protein sequence ID" value="UYP48291.1"/>
    <property type="molecule type" value="Genomic_DNA"/>
</dbReference>
<proteinExistence type="predicted"/>
<keyword evidence="2" id="KW-1185">Reference proteome</keyword>
<sequence>MIIQPKYIGILSCSGEECPGGTVSRIATIKVLSEYIPGSTTTICVPLFLAGDEKEQNFVKKFPCITVDGCQKKCAARSVNNLGREPIKEIELSEFYTETEWQQVKNGPLHDLKWKNHSLSEKLALHIAECAGKELNPLSL</sequence>
<accession>A0ABY6HY64</accession>
<dbReference type="InterPro" id="IPR014958">
    <property type="entry name" value="DGC"/>
</dbReference>
<protein>
    <recommendedName>
        <fullName evidence="3">DGC domain protein</fullName>
    </recommendedName>
</protein>
<name>A0ABY6HY64_9ARCH</name>
<dbReference type="Pfam" id="PF08859">
    <property type="entry name" value="DGC"/>
    <property type="match status" value="1"/>
</dbReference>
<evidence type="ECO:0000313" key="1">
    <source>
        <dbReference type="EMBL" id="UYP48291.1"/>
    </source>
</evidence>
<reference evidence="1" key="1">
    <citation type="submission" date="2022-09" db="EMBL/GenBank/DDBJ databases">
        <title>Actin cytoskeleton and complex cell architecture in an #Asgard archaeon.</title>
        <authorList>
            <person name="Ponce Toledo R.I."/>
            <person name="Schleper C."/>
            <person name="Rodrigues Oliveira T."/>
            <person name="Wollweber F."/>
            <person name="Xu J."/>
            <person name="Rittmann S."/>
            <person name="Klingl A."/>
            <person name="Pilhofer M."/>
        </authorList>
    </citation>
    <scope>NUCLEOTIDE SEQUENCE</scope>
    <source>
        <strain evidence="1">B-35</strain>
    </source>
</reference>
<organism evidence="1 2">
    <name type="scientific">Candidatus Lokiarchaeum ossiferum</name>
    <dbReference type="NCBI Taxonomy" id="2951803"/>
    <lineage>
        <taxon>Archaea</taxon>
        <taxon>Promethearchaeati</taxon>
        <taxon>Promethearchaeota</taxon>
        <taxon>Promethearchaeia</taxon>
        <taxon>Promethearchaeales</taxon>
        <taxon>Promethearchaeaceae</taxon>
        <taxon>Candidatus Lokiarchaeum</taxon>
    </lineage>
</organism>
<evidence type="ECO:0008006" key="3">
    <source>
        <dbReference type="Google" id="ProtNLM"/>
    </source>
</evidence>